<dbReference type="SUPFAM" id="SSF109640">
    <property type="entry name" value="KRAB domain (Kruppel-associated box)"/>
    <property type="match status" value="1"/>
</dbReference>
<dbReference type="PROSITE" id="PS50805">
    <property type="entry name" value="KRAB"/>
    <property type="match status" value="1"/>
</dbReference>
<feature type="domain" description="C2H2-type" evidence="13">
    <location>
        <begin position="268"/>
        <end position="295"/>
    </location>
</feature>
<dbReference type="SMART" id="SM00355">
    <property type="entry name" value="ZnF_C2H2"/>
    <property type="match status" value="7"/>
</dbReference>
<organism evidence="15 16">
    <name type="scientific">Tursiops truncatus</name>
    <name type="common">Atlantic bottle-nosed dolphin</name>
    <name type="synonym">Delphinus truncatus</name>
    <dbReference type="NCBI Taxonomy" id="9739"/>
    <lineage>
        <taxon>Eukaryota</taxon>
        <taxon>Metazoa</taxon>
        <taxon>Chordata</taxon>
        <taxon>Craniata</taxon>
        <taxon>Vertebrata</taxon>
        <taxon>Euteleostomi</taxon>
        <taxon>Mammalia</taxon>
        <taxon>Eutheria</taxon>
        <taxon>Laurasiatheria</taxon>
        <taxon>Artiodactyla</taxon>
        <taxon>Whippomorpha</taxon>
        <taxon>Cetacea</taxon>
        <taxon>Odontoceti</taxon>
        <taxon>Delphinidae</taxon>
        <taxon>Tursiops</taxon>
    </lineage>
</organism>
<evidence type="ECO:0000256" key="5">
    <source>
        <dbReference type="ARBA" id="ARBA00022771"/>
    </source>
</evidence>
<dbReference type="FunFam" id="3.30.160.60:FF:004137">
    <property type="match status" value="1"/>
</dbReference>
<dbReference type="GO" id="GO:0000981">
    <property type="term" value="F:DNA-binding transcription factor activity, RNA polymerase II-specific"/>
    <property type="evidence" value="ECO:0007669"/>
    <property type="project" value="TreeGrafter"/>
</dbReference>
<evidence type="ECO:0000256" key="8">
    <source>
        <dbReference type="ARBA" id="ARBA00023125"/>
    </source>
</evidence>
<dbReference type="OrthoDB" id="9411774at2759"/>
<keyword evidence="5 11" id="KW-0863">Zinc-finger</keyword>
<feature type="domain" description="KRAB" evidence="14">
    <location>
        <begin position="8"/>
        <end position="83"/>
    </location>
</feature>
<evidence type="ECO:0000256" key="2">
    <source>
        <dbReference type="ARBA" id="ARBA00006991"/>
    </source>
</evidence>
<dbReference type="FunFam" id="3.30.160.60:FF:000380">
    <property type="entry name" value="zinc finger protein 2 isoform X2"/>
    <property type="match status" value="1"/>
</dbReference>
<protein>
    <submittedName>
        <fullName evidence="16">LOW QUALITY PROTEIN: zinc finger protein 160-like</fullName>
    </submittedName>
</protein>
<dbReference type="Pfam" id="PF00096">
    <property type="entry name" value="zf-C2H2"/>
    <property type="match status" value="5"/>
</dbReference>
<keyword evidence="3" id="KW-0479">Metal-binding</keyword>
<sequence>MALSQAQLTFKDVAIEFSQEEWECLDPAQRALYRDVMLETYRNLVSLDISHVHVIKKLQLNANTDRAEVFQTLILGRHEKIKPFYLREIQENVHDFESQPRDEERNDKGMPVNHNQKLADKRDRHGRSVAGIKPLENRLALSFQDELHMFKSEEKIDEFNQADKSISISASFSPLQGTSPTVQTTISNSYEDDFIHPSVLTQDQSACVESPYKCNQCGKTFHQGLNLTQHQLIHTKEKILNCDVCCKVFSRNSDLAIHRTIHTEEKSYKYNECGKTLNHALQLTGHQIIHTKENLYKCDVCEKVFSQSSYLAVHQRIHTGEKPYKCNECGKVFSQNSYLAKHRRIHTGEKPYKCNECGKAFSQKGNLASHQRIHTGEKPYKCNECGKVFSIRSTLVSHQIIILERNTTNVMSVAEPFILAHTSYNIKSSIQEISHINVMYVAKSSVKIHTFQFIGEFILGRNLTNVKTVAKSLITAQTSGDIR</sequence>
<dbReference type="GO" id="GO:0005634">
    <property type="term" value="C:nucleus"/>
    <property type="evidence" value="ECO:0007669"/>
    <property type="project" value="UniProtKB-SubCell"/>
</dbReference>
<evidence type="ECO:0000259" key="14">
    <source>
        <dbReference type="PROSITE" id="PS50805"/>
    </source>
</evidence>
<accession>A0A6J3QGC1</accession>
<keyword evidence="4" id="KW-0677">Repeat</keyword>
<dbReference type="GO" id="GO:0008270">
    <property type="term" value="F:zinc ion binding"/>
    <property type="evidence" value="ECO:0007669"/>
    <property type="project" value="UniProtKB-KW"/>
</dbReference>
<keyword evidence="10" id="KW-0539">Nucleus</keyword>
<dbReference type="InterPro" id="IPR036051">
    <property type="entry name" value="KRAB_dom_sf"/>
</dbReference>
<feature type="region of interest" description="Disordered" evidence="12">
    <location>
        <begin position="95"/>
        <end position="129"/>
    </location>
</feature>
<dbReference type="FunFam" id="3.30.160.60:FF:000016">
    <property type="entry name" value="zinc finger protein 37 homolog"/>
    <property type="match status" value="1"/>
</dbReference>
<feature type="domain" description="C2H2-type" evidence="13">
    <location>
        <begin position="380"/>
        <end position="399"/>
    </location>
</feature>
<feature type="domain" description="C2H2-type" evidence="13">
    <location>
        <begin position="324"/>
        <end position="351"/>
    </location>
</feature>
<reference evidence="16" key="1">
    <citation type="submission" date="2025-08" db="UniProtKB">
        <authorList>
            <consortium name="RefSeq"/>
        </authorList>
    </citation>
    <scope>IDENTIFICATION</scope>
    <source>
        <tissue evidence="16">Spleen</tissue>
    </source>
</reference>
<dbReference type="Gene3D" id="6.10.140.140">
    <property type="match status" value="1"/>
</dbReference>
<keyword evidence="6" id="KW-0862">Zinc</keyword>
<dbReference type="RefSeq" id="XP_033701480.1">
    <property type="nucleotide sequence ID" value="XM_033845589.1"/>
</dbReference>
<dbReference type="Pfam" id="PF01352">
    <property type="entry name" value="KRAB"/>
    <property type="match status" value="1"/>
</dbReference>
<dbReference type="InParanoid" id="A0A6J3QGC1"/>
<keyword evidence="8" id="KW-0238">DNA-binding</keyword>
<evidence type="ECO:0000256" key="10">
    <source>
        <dbReference type="ARBA" id="ARBA00023242"/>
    </source>
</evidence>
<keyword evidence="7" id="KW-0805">Transcription regulation</keyword>
<dbReference type="GO" id="GO:0045892">
    <property type="term" value="P:negative regulation of DNA-templated transcription"/>
    <property type="evidence" value="ECO:0007669"/>
    <property type="project" value="UniProtKB-ARBA"/>
</dbReference>
<evidence type="ECO:0000256" key="7">
    <source>
        <dbReference type="ARBA" id="ARBA00023015"/>
    </source>
</evidence>
<evidence type="ECO:0000256" key="11">
    <source>
        <dbReference type="PROSITE-ProRule" id="PRU00042"/>
    </source>
</evidence>
<evidence type="ECO:0000259" key="13">
    <source>
        <dbReference type="PROSITE" id="PS50157"/>
    </source>
</evidence>
<dbReference type="FunFam" id="3.30.160.60:FF:000252">
    <property type="entry name" value="Zinc finger protein 287"/>
    <property type="match status" value="1"/>
</dbReference>
<evidence type="ECO:0000313" key="15">
    <source>
        <dbReference type="Proteomes" id="UP000245320"/>
    </source>
</evidence>
<dbReference type="FunFam" id="3.30.160.60:FF:002343">
    <property type="entry name" value="Zinc finger protein 33A"/>
    <property type="match status" value="1"/>
</dbReference>
<evidence type="ECO:0000256" key="4">
    <source>
        <dbReference type="ARBA" id="ARBA00022737"/>
    </source>
</evidence>
<dbReference type="SMART" id="SM00349">
    <property type="entry name" value="KRAB"/>
    <property type="match status" value="1"/>
</dbReference>
<comment type="similarity">
    <text evidence="2">Belongs to the krueppel C2H2-type zinc-finger protein family.</text>
</comment>
<feature type="domain" description="C2H2-type" evidence="13">
    <location>
        <begin position="212"/>
        <end position="239"/>
    </location>
</feature>
<evidence type="ECO:0000256" key="6">
    <source>
        <dbReference type="ARBA" id="ARBA00022833"/>
    </source>
</evidence>
<evidence type="ECO:0000256" key="12">
    <source>
        <dbReference type="SAM" id="MobiDB-lite"/>
    </source>
</evidence>
<dbReference type="InterPro" id="IPR036236">
    <property type="entry name" value="Znf_C2H2_sf"/>
</dbReference>
<evidence type="ECO:0000256" key="9">
    <source>
        <dbReference type="ARBA" id="ARBA00023163"/>
    </source>
</evidence>
<dbReference type="Proteomes" id="UP000245320">
    <property type="component" value="Chromosome 19"/>
</dbReference>
<dbReference type="PANTHER" id="PTHR24381">
    <property type="entry name" value="ZINC FINGER PROTEIN"/>
    <property type="match status" value="1"/>
</dbReference>
<name>A0A6J3QGC1_TURTR</name>
<dbReference type="InterPro" id="IPR013087">
    <property type="entry name" value="Znf_C2H2_type"/>
</dbReference>
<keyword evidence="15" id="KW-1185">Reference proteome</keyword>
<dbReference type="PROSITE" id="PS50157">
    <property type="entry name" value="ZINC_FINGER_C2H2_2"/>
    <property type="match status" value="7"/>
</dbReference>
<feature type="domain" description="C2H2-type" evidence="13">
    <location>
        <begin position="240"/>
        <end position="267"/>
    </location>
</feature>
<dbReference type="GO" id="GO:0000977">
    <property type="term" value="F:RNA polymerase II transcription regulatory region sequence-specific DNA binding"/>
    <property type="evidence" value="ECO:0007669"/>
    <property type="project" value="TreeGrafter"/>
</dbReference>
<dbReference type="Gene3D" id="3.30.160.60">
    <property type="entry name" value="Classic Zinc Finger"/>
    <property type="match status" value="7"/>
</dbReference>
<dbReference type="PANTHER" id="PTHR24381:SF455">
    <property type="entry name" value="RB-ASSOCIATED KRAB ZINC FINGER PROTEIN-RELATED"/>
    <property type="match status" value="1"/>
</dbReference>
<dbReference type="PROSITE" id="PS00028">
    <property type="entry name" value="ZINC_FINGER_C2H2_1"/>
    <property type="match status" value="5"/>
</dbReference>
<gene>
    <name evidence="16" type="primary">LOC109548669</name>
</gene>
<evidence type="ECO:0000256" key="3">
    <source>
        <dbReference type="ARBA" id="ARBA00022723"/>
    </source>
</evidence>
<dbReference type="InterPro" id="IPR001909">
    <property type="entry name" value="KRAB"/>
</dbReference>
<dbReference type="CDD" id="cd07765">
    <property type="entry name" value="KRAB_A-box"/>
    <property type="match status" value="1"/>
</dbReference>
<dbReference type="SUPFAM" id="SSF57667">
    <property type="entry name" value="beta-beta-alpha zinc fingers"/>
    <property type="match status" value="4"/>
</dbReference>
<dbReference type="AlphaFoldDB" id="A0A6J3QGC1"/>
<evidence type="ECO:0000313" key="16">
    <source>
        <dbReference type="RefSeq" id="XP_033701480.1"/>
    </source>
</evidence>
<evidence type="ECO:0000256" key="1">
    <source>
        <dbReference type="ARBA" id="ARBA00004123"/>
    </source>
</evidence>
<dbReference type="FunFam" id="3.30.160.60:FF:002402">
    <property type="entry name" value="Zinc finger protein 347"/>
    <property type="match status" value="1"/>
</dbReference>
<dbReference type="FunFam" id="3.30.160.60:FF:002239">
    <property type="entry name" value="Zinc finger protein 226"/>
    <property type="match status" value="1"/>
</dbReference>
<feature type="compositionally biased region" description="Basic and acidic residues" evidence="12">
    <location>
        <begin position="95"/>
        <end position="108"/>
    </location>
</feature>
<proteinExistence type="inferred from homology"/>
<feature type="domain" description="C2H2-type" evidence="13">
    <location>
        <begin position="296"/>
        <end position="323"/>
    </location>
</feature>
<comment type="subcellular location">
    <subcellularLocation>
        <location evidence="1">Nucleus</location>
    </subcellularLocation>
</comment>
<keyword evidence="9" id="KW-0804">Transcription</keyword>
<feature type="domain" description="C2H2-type" evidence="13">
    <location>
        <begin position="352"/>
        <end position="379"/>
    </location>
</feature>